<protein>
    <submittedName>
        <fullName evidence="2">Glycosyltransferase family 32 protein</fullName>
    </submittedName>
</protein>
<dbReference type="GO" id="GO:0000009">
    <property type="term" value="F:alpha-1,6-mannosyltransferase activity"/>
    <property type="evidence" value="ECO:0007669"/>
    <property type="project" value="InterPro"/>
</dbReference>
<name>A0A165H3K4_XYLHT</name>
<evidence type="ECO:0000256" key="1">
    <source>
        <dbReference type="ARBA" id="ARBA00009003"/>
    </source>
</evidence>
<gene>
    <name evidence="2" type="ORF">L228DRAFT_247356</name>
</gene>
<accession>A0A165H3K4</accession>
<dbReference type="EMBL" id="KV407458">
    <property type="protein sequence ID" value="KZF22936.1"/>
    <property type="molecule type" value="Genomic_DNA"/>
</dbReference>
<dbReference type="AlphaFoldDB" id="A0A165H3K4"/>
<dbReference type="GeneID" id="28897761"/>
<dbReference type="GO" id="GO:0006487">
    <property type="term" value="P:protein N-linked glycosylation"/>
    <property type="evidence" value="ECO:0007669"/>
    <property type="project" value="TreeGrafter"/>
</dbReference>
<dbReference type="OMA" id="WADIPHW"/>
<keyword evidence="2" id="KW-0808">Transferase</keyword>
<reference evidence="2 3" key="1">
    <citation type="journal article" date="2016" name="Fungal Biol.">
        <title>The genome of Xylona heveae provides a window into fungal endophytism.</title>
        <authorList>
            <person name="Gazis R."/>
            <person name="Kuo A."/>
            <person name="Riley R."/>
            <person name="LaButti K."/>
            <person name="Lipzen A."/>
            <person name="Lin J."/>
            <person name="Amirebrahimi M."/>
            <person name="Hesse C.N."/>
            <person name="Spatafora J.W."/>
            <person name="Henrissat B."/>
            <person name="Hainaut M."/>
            <person name="Grigoriev I.V."/>
            <person name="Hibbett D.S."/>
        </authorList>
    </citation>
    <scope>NUCLEOTIDE SEQUENCE [LARGE SCALE GENOMIC DNA]</scope>
    <source>
        <strain evidence="2 3">TC161</strain>
    </source>
</reference>
<dbReference type="Pfam" id="PF04488">
    <property type="entry name" value="Gly_transf_sug"/>
    <property type="match status" value="1"/>
</dbReference>
<dbReference type="Proteomes" id="UP000076632">
    <property type="component" value="Unassembled WGS sequence"/>
</dbReference>
<dbReference type="OrthoDB" id="409543at2759"/>
<dbReference type="Gene3D" id="3.90.550.20">
    <property type="match status" value="1"/>
</dbReference>
<dbReference type="PANTHER" id="PTHR31834">
    <property type="entry name" value="INITIATION-SPECIFIC ALPHA-1,6-MANNOSYLTRANSFERASE"/>
    <property type="match status" value="1"/>
</dbReference>
<dbReference type="InterPro" id="IPR029044">
    <property type="entry name" value="Nucleotide-diphossugar_trans"/>
</dbReference>
<dbReference type="GO" id="GO:0000136">
    <property type="term" value="C:mannan polymerase complex"/>
    <property type="evidence" value="ECO:0007669"/>
    <property type="project" value="TreeGrafter"/>
</dbReference>
<proteinExistence type="inferred from homology"/>
<dbReference type="SUPFAM" id="SSF53448">
    <property type="entry name" value="Nucleotide-diphospho-sugar transferases"/>
    <property type="match status" value="1"/>
</dbReference>
<dbReference type="RefSeq" id="XP_018188491.1">
    <property type="nucleotide sequence ID" value="XM_018332624.1"/>
</dbReference>
<dbReference type="STRING" id="1328760.A0A165H3K4"/>
<evidence type="ECO:0000313" key="3">
    <source>
        <dbReference type="Proteomes" id="UP000076632"/>
    </source>
</evidence>
<comment type="similarity">
    <text evidence="1">Belongs to the glycosyltransferase 32 family.</text>
</comment>
<sequence length="269" mass="30973">MPDYPKKIWQTWKQPFLSLETTEHENVQQWRDLNPEFEHHLLTDEDVAEYISANFKEFPVWQENFGQLQDNILRADLFRYMVLFMEGGVYSDIDTKVLKEVDNWIPSAFKSTSNIAIGIEMDQPEGKVWPGTSRFQLCQWTMMAKPKHWLLWSLIEGIFKRLRVLSEEQQVHISAVSLSSAQVINITGPAAVTAEVFRYLTHHLQRDVTGADMTRHAGPQLLHDVLILPVNAFGSGQPHSDSGEPSDDTALVQHLFKGIWKENHIHESI</sequence>
<dbReference type="InParanoid" id="A0A165H3K4"/>
<organism evidence="2 3">
    <name type="scientific">Xylona heveae (strain CBS 132557 / TC161)</name>
    <dbReference type="NCBI Taxonomy" id="1328760"/>
    <lineage>
        <taxon>Eukaryota</taxon>
        <taxon>Fungi</taxon>
        <taxon>Dikarya</taxon>
        <taxon>Ascomycota</taxon>
        <taxon>Pezizomycotina</taxon>
        <taxon>Xylonomycetes</taxon>
        <taxon>Xylonales</taxon>
        <taxon>Xylonaceae</taxon>
        <taxon>Xylona</taxon>
    </lineage>
</organism>
<evidence type="ECO:0000313" key="2">
    <source>
        <dbReference type="EMBL" id="KZF22936.1"/>
    </source>
</evidence>
<dbReference type="InterPro" id="IPR007577">
    <property type="entry name" value="GlycoTrfase_DXD_sugar-bd_CS"/>
</dbReference>
<dbReference type="InterPro" id="IPR039367">
    <property type="entry name" value="Och1-like"/>
</dbReference>
<dbReference type="PANTHER" id="PTHR31834:SF8">
    <property type="entry name" value="TRANSFERASE, PUTATIVE (AFU_ORTHOLOGUE AFUA_6G14040)-RELATED"/>
    <property type="match status" value="1"/>
</dbReference>
<keyword evidence="3" id="KW-1185">Reference proteome</keyword>